<gene>
    <name evidence="1" type="ORF">AKAW2_61038A</name>
</gene>
<organism evidence="1 2">
    <name type="scientific">Aspergillus kawachii</name>
    <name type="common">White koji mold</name>
    <name type="synonym">Aspergillus awamori var. kawachi</name>
    <dbReference type="NCBI Taxonomy" id="1069201"/>
    <lineage>
        <taxon>Eukaryota</taxon>
        <taxon>Fungi</taxon>
        <taxon>Dikarya</taxon>
        <taxon>Ascomycota</taxon>
        <taxon>Pezizomycotina</taxon>
        <taxon>Eurotiomycetes</taxon>
        <taxon>Eurotiomycetidae</taxon>
        <taxon>Eurotiales</taxon>
        <taxon>Aspergillaceae</taxon>
        <taxon>Aspergillus</taxon>
        <taxon>Aspergillus subgen. Circumdati</taxon>
    </lineage>
</organism>
<sequence length="104" mass="12257">MQSVNDLLPTLIAQSMVYIRCVSKHWHNFPARVSITRYERSHRALSSNRPKTALQKHRRKPLHSIISRPLIRWVKDIRHSFANPKSKGLQLQSLFETFQSLSWP</sequence>
<dbReference type="EMBL" id="AP024430">
    <property type="protein sequence ID" value="BCS02774.1"/>
    <property type="molecule type" value="Genomic_DNA"/>
</dbReference>
<reference evidence="1" key="2">
    <citation type="submission" date="2021-02" db="EMBL/GenBank/DDBJ databases">
        <title>Aspergillus luchuensis mut. kawachii IFO 4304 genome sequence.</title>
        <authorList>
            <person name="Mori K."/>
            <person name="Kadooka C."/>
            <person name="Goto M."/>
            <person name="Futagami T."/>
        </authorList>
    </citation>
    <scope>NUCLEOTIDE SEQUENCE</scope>
    <source>
        <strain evidence="1">IFO 4308</strain>
    </source>
</reference>
<reference evidence="1" key="1">
    <citation type="submission" date="2021-01" db="EMBL/GenBank/DDBJ databases">
        <authorList>
            <consortium name="Aspergillus luchuensis mut. kawachii IFO 4304 genome sequencing consortium"/>
            <person name="Kazuki M."/>
            <person name="Futagami T."/>
        </authorList>
    </citation>
    <scope>NUCLEOTIDE SEQUENCE</scope>
    <source>
        <strain evidence="1">IFO 4308</strain>
    </source>
</reference>
<proteinExistence type="predicted"/>
<protein>
    <submittedName>
        <fullName evidence="1">Uncharacterized protein</fullName>
    </submittedName>
</protein>
<keyword evidence="2" id="KW-1185">Reference proteome</keyword>
<dbReference type="GeneID" id="64964095"/>
<dbReference type="AlphaFoldDB" id="A0A7R7WHT2"/>
<evidence type="ECO:0000313" key="2">
    <source>
        <dbReference type="Proteomes" id="UP000661280"/>
    </source>
</evidence>
<dbReference type="KEGG" id="aluc:AKAW2_61038A"/>
<accession>A0A7R7WHT2</accession>
<name>A0A7R7WHT2_ASPKA</name>
<dbReference type="RefSeq" id="XP_041546536.1">
    <property type="nucleotide sequence ID" value="XM_041693230.1"/>
</dbReference>
<dbReference type="Proteomes" id="UP000661280">
    <property type="component" value="Chromosome 6"/>
</dbReference>
<evidence type="ECO:0000313" key="1">
    <source>
        <dbReference type="EMBL" id="BCS02774.1"/>
    </source>
</evidence>